<evidence type="ECO:0000313" key="3">
    <source>
        <dbReference type="EMBL" id="QTH21445.1"/>
    </source>
</evidence>
<sequence length="550" mass="60058">MDISGIAMEDRNLVRVMETALRARPSQTAIRDPDRALSYAELWDEGLRIAGGLGRLGLGRQQPILLMLDNHVDNGLLWMGIGLSARIEVSVNTAYRGQMLAYIIADSQATVAVVEEHYLGRLVEIAADIPALRAVIVRRGADTDDDSRRRAAQLWAISDFAELSAAPPASPEHVAPWELFSFSYTSGTTGRSKGVLCPHAHAFGQATSDGLGTTLPGEVRFVVLPQFHAAGRWGGIYNALIHQGTAHVAHGFSASRYWEQARAAGARTSQLVGTMAEFLHLQPERASDREHGLREICILPLPRFFAAWRERFGVRLLTAYGSTESGAIIFNADARSTSVGRPRDGYDIRIFDPNDIELPPGEVGEAVLRPSQPWTTSIGYLGRDEETAALWRNGWLHTGDALYRDEEGNFFFVDRLDDAIRRRGENISSVEVELHVCAHPAVAECAAVAVPSEFAEDEIKIAVTLRPGQSLSEPALLDFLDGTMPGFMVPRYVRMLAELPKTATSKVRKTEIRKAGVIGCWDRATGAFVTAPSDGDQGAPVAPHHGKEPV</sequence>
<dbReference type="InterPro" id="IPR042099">
    <property type="entry name" value="ANL_N_sf"/>
</dbReference>
<dbReference type="Pfam" id="PF13193">
    <property type="entry name" value="AMP-binding_C"/>
    <property type="match status" value="1"/>
</dbReference>
<dbReference type="Gene3D" id="3.40.50.12780">
    <property type="entry name" value="N-terminal domain of ligase-like"/>
    <property type="match status" value="1"/>
</dbReference>
<accession>A0A975D4C5</accession>
<dbReference type="Gene3D" id="3.30.300.30">
    <property type="match status" value="1"/>
</dbReference>
<name>A0A975D4C5_9SPHN</name>
<dbReference type="Proteomes" id="UP000664914">
    <property type="component" value="Chromosome"/>
</dbReference>
<dbReference type="GO" id="GO:0016878">
    <property type="term" value="F:acid-thiol ligase activity"/>
    <property type="evidence" value="ECO:0007669"/>
    <property type="project" value="UniProtKB-ARBA"/>
</dbReference>
<dbReference type="InterPro" id="IPR050237">
    <property type="entry name" value="ATP-dep_AMP-bd_enzyme"/>
</dbReference>
<feature type="domain" description="AMP-dependent synthetase/ligase" evidence="1">
    <location>
        <begin position="18"/>
        <end position="369"/>
    </location>
</feature>
<dbReference type="InterPro" id="IPR020845">
    <property type="entry name" value="AMP-binding_CS"/>
</dbReference>
<dbReference type="EMBL" id="CP059319">
    <property type="protein sequence ID" value="QTH21445.1"/>
    <property type="molecule type" value="Genomic_DNA"/>
</dbReference>
<proteinExistence type="predicted"/>
<protein>
    <submittedName>
        <fullName evidence="3">AMP-binding protein</fullName>
    </submittedName>
</protein>
<dbReference type="SUPFAM" id="SSF56801">
    <property type="entry name" value="Acetyl-CoA synthetase-like"/>
    <property type="match status" value="1"/>
</dbReference>
<evidence type="ECO:0000313" key="4">
    <source>
        <dbReference type="Proteomes" id="UP000664914"/>
    </source>
</evidence>
<dbReference type="InterPro" id="IPR025110">
    <property type="entry name" value="AMP-bd_C"/>
</dbReference>
<dbReference type="AlphaFoldDB" id="A0A975D4C5"/>
<dbReference type="Pfam" id="PF00501">
    <property type="entry name" value="AMP-binding"/>
    <property type="match status" value="1"/>
</dbReference>
<evidence type="ECO:0000259" key="2">
    <source>
        <dbReference type="Pfam" id="PF13193"/>
    </source>
</evidence>
<dbReference type="PANTHER" id="PTHR43767:SF1">
    <property type="entry name" value="NONRIBOSOMAL PEPTIDE SYNTHASE PES1 (EUROFUNG)-RELATED"/>
    <property type="match status" value="1"/>
</dbReference>
<feature type="domain" description="AMP-binding enzyme C-terminal" evidence="2">
    <location>
        <begin position="431"/>
        <end position="506"/>
    </location>
</feature>
<dbReference type="PROSITE" id="PS00455">
    <property type="entry name" value="AMP_BINDING"/>
    <property type="match status" value="1"/>
</dbReference>
<reference evidence="3" key="2">
    <citation type="submission" date="2021-04" db="EMBL/GenBank/DDBJ databases">
        <title>Isolation and genomic analysis of the ibuprofen-degrading bacterium Sphingomonas strain MPO218.</title>
        <authorList>
            <person name="Aulestia M."/>
            <person name="Flores A."/>
            <person name="Mangas E.L."/>
            <person name="Perez-Pulido A.J."/>
            <person name="Santero E."/>
            <person name="Camacho E.M."/>
        </authorList>
    </citation>
    <scope>NUCLEOTIDE SEQUENCE</scope>
    <source>
        <strain evidence="3">MPO218</strain>
    </source>
</reference>
<gene>
    <name evidence="3" type="ORF">HRJ34_24525</name>
</gene>
<dbReference type="PANTHER" id="PTHR43767">
    <property type="entry name" value="LONG-CHAIN-FATTY-ACID--COA LIGASE"/>
    <property type="match status" value="1"/>
</dbReference>
<dbReference type="RefSeq" id="WP_208632711.1">
    <property type="nucleotide sequence ID" value="NZ_CP059319.1"/>
</dbReference>
<dbReference type="InterPro" id="IPR045851">
    <property type="entry name" value="AMP-bd_C_sf"/>
</dbReference>
<dbReference type="InterPro" id="IPR000873">
    <property type="entry name" value="AMP-dep_synth/lig_dom"/>
</dbReference>
<evidence type="ECO:0000259" key="1">
    <source>
        <dbReference type="Pfam" id="PF00501"/>
    </source>
</evidence>
<organism evidence="3 4">
    <name type="scientific">Rhizorhabdus wittichii</name>
    <dbReference type="NCBI Taxonomy" id="160791"/>
    <lineage>
        <taxon>Bacteria</taxon>
        <taxon>Pseudomonadati</taxon>
        <taxon>Pseudomonadota</taxon>
        <taxon>Alphaproteobacteria</taxon>
        <taxon>Sphingomonadales</taxon>
        <taxon>Sphingomonadaceae</taxon>
        <taxon>Rhizorhabdus</taxon>
    </lineage>
</organism>
<reference evidence="3" key="1">
    <citation type="submission" date="2020-07" db="EMBL/GenBank/DDBJ databases">
        <authorList>
            <person name="Camacho E."/>
        </authorList>
    </citation>
    <scope>NUCLEOTIDE SEQUENCE</scope>
    <source>
        <strain evidence="3">MPO218</strain>
    </source>
</reference>